<keyword evidence="2" id="KW-0808">Transferase</keyword>
<evidence type="ECO:0000313" key="9">
    <source>
        <dbReference type="Proteomes" id="UP001295684"/>
    </source>
</evidence>
<gene>
    <name evidence="8" type="ORF">ECRASSUSDP1_LOCUS1418</name>
</gene>
<comment type="caution">
    <text evidence="8">The sequence shown here is derived from an EMBL/GenBank/DDBJ whole genome shotgun (WGS) entry which is preliminary data.</text>
</comment>
<dbReference type="AlphaFoldDB" id="A0AAD1X7A7"/>
<reference evidence="8" key="1">
    <citation type="submission" date="2023-07" db="EMBL/GenBank/DDBJ databases">
        <authorList>
            <consortium name="AG Swart"/>
            <person name="Singh M."/>
            <person name="Singh A."/>
            <person name="Seah K."/>
            <person name="Emmerich C."/>
        </authorList>
    </citation>
    <scope>NUCLEOTIDE SEQUENCE</scope>
    <source>
        <strain evidence="8">DP1</strain>
    </source>
</reference>
<sequence length="630" mass="73385">MARHGRNTDKQRSSNSKKNAPSHPHQKNTMKKRVRKEEEKASEPCKDSSSLSKTPLQDEKSEKQKFEIFEFTKDEQIYKKGMFKICVLKGAIQINNAIIKAQKERVEHYCYNATRYPIYAIKHAPKEFYTEDFVPPDTVGQEVPSIARKYKKLSFGPDPISTIFYIKFEQKNFDKFYITHPLEKCGKVVESVWKSGLKVIENDINEMFEAKENFVPVYIKGESNSGKSMFCKALINKVLTQMSSNINVILLDIDLSQPIFGIPGCIRAIKFNAPLLSNYELNIDNSLKSGGVAEVVKSYFINEINSERNAEYYKGTDFQISRSSDRDQPFHGMIGTLYKSLMEKAKEDGRTVVIINASDDRSEMKNMIVYRMEPLDFEKGILPKENKSIESLDVLQHYKSSKGSRRNKLLKMNMFNCTPELDYYKENMRYPKKIINFKHKDRILDVLYSNMKDYNMLLKLQPCHYYYRSNCYISIDMSEEVHSDMKNTKHMKDLFQERVVALCKVKSSDLEMIKKEHPELQRDNPSYANPVIDFDIFREFNIPLEQIQFGFLDSLEVDEIKIKHRGDEVTPQDESVEVVICVCDYLNAHNLVKNKEKRGYTFGDTASIDKANEYEGTFTDFLYYESIKRM</sequence>
<dbReference type="Gene3D" id="3.40.50.300">
    <property type="entry name" value="P-loop containing nucleotide triphosphate hydrolases"/>
    <property type="match status" value="1"/>
</dbReference>
<dbReference type="InterPro" id="IPR045116">
    <property type="entry name" value="Clp1/Grc3"/>
</dbReference>
<evidence type="ECO:0000256" key="1">
    <source>
        <dbReference type="ARBA" id="ARBA00011003"/>
    </source>
</evidence>
<dbReference type="GO" id="GO:0005524">
    <property type="term" value="F:ATP binding"/>
    <property type="evidence" value="ECO:0007669"/>
    <property type="project" value="UniProtKB-KW"/>
</dbReference>
<feature type="compositionally biased region" description="Basic residues" evidence="6">
    <location>
        <begin position="24"/>
        <end position="34"/>
    </location>
</feature>
<feature type="region of interest" description="Disordered" evidence="6">
    <location>
        <begin position="1"/>
        <end position="59"/>
    </location>
</feature>
<feature type="domain" description="Clp1 P-loop" evidence="7">
    <location>
        <begin position="221"/>
        <end position="287"/>
    </location>
</feature>
<keyword evidence="5" id="KW-0067">ATP-binding</keyword>
<keyword evidence="9" id="KW-1185">Reference proteome</keyword>
<evidence type="ECO:0000256" key="5">
    <source>
        <dbReference type="ARBA" id="ARBA00022840"/>
    </source>
</evidence>
<evidence type="ECO:0000256" key="3">
    <source>
        <dbReference type="ARBA" id="ARBA00022741"/>
    </source>
</evidence>
<dbReference type="GO" id="GO:0000448">
    <property type="term" value="P:cleavage in ITS2 between 5.8S rRNA and LSU-rRNA of tricistronic rRNA transcript (SSU-rRNA, 5.8S rRNA, LSU-rRNA)"/>
    <property type="evidence" value="ECO:0007669"/>
    <property type="project" value="TreeGrafter"/>
</dbReference>
<dbReference type="Proteomes" id="UP001295684">
    <property type="component" value="Unassembled WGS sequence"/>
</dbReference>
<dbReference type="GO" id="GO:0005634">
    <property type="term" value="C:nucleus"/>
    <property type="evidence" value="ECO:0007669"/>
    <property type="project" value="TreeGrafter"/>
</dbReference>
<dbReference type="InterPro" id="IPR027417">
    <property type="entry name" value="P-loop_NTPase"/>
</dbReference>
<keyword evidence="4" id="KW-0418">Kinase</keyword>
<organism evidence="8 9">
    <name type="scientific">Euplotes crassus</name>
    <dbReference type="NCBI Taxonomy" id="5936"/>
    <lineage>
        <taxon>Eukaryota</taxon>
        <taxon>Sar</taxon>
        <taxon>Alveolata</taxon>
        <taxon>Ciliophora</taxon>
        <taxon>Intramacronucleata</taxon>
        <taxon>Spirotrichea</taxon>
        <taxon>Hypotrichia</taxon>
        <taxon>Euplotida</taxon>
        <taxon>Euplotidae</taxon>
        <taxon>Moneuplotes</taxon>
    </lineage>
</organism>
<dbReference type="Pfam" id="PF16575">
    <property type="entry name" value="CLP1_P"/>
    <property type="match status" value="1"/>
</dbReference>
<keyword evidence="3" id="KW-0547">Nucleotide-binding</keyword>
<protein>
    <recommendedName>
        <fullName evidence="7">Clp1 P-loop domain-containing protein</fullName>
    </recommendedName>
</protein>
<dbReference type="EMBL" id="CAMPGE010001338">
    <property type="protein sequence ID" value="CAI2360120.1"/>
    <property type="molecule type" value="Genomic_DNA"/>
</dbReference>
<evidence type="ECO:0000313" key="8">
    <source>
        <dbReference type="EMBL" id="CAI2360120.1"/>
    </source>
</evidence>
<comment type="similarity">
    <text evidence="1">Belongs to the Clp1 family. NOL9/GRC3 subfamily.</text>
</comment>
<evidence type="ECO:0000256" key="4">
    <source>
        <dbReference type="ARBA" id="ARBA00022777"/>
    </source>
</evidence>
<evidence type="ECO:0000256" key="2">
    <source>
        <dbReference type="ARBA" id="ARBA00022679"/>
    </source>
</evidence>
<proteinExistence type="inferred from homology"/>
<dbReference type="GO" id="GO:0051731">
    <property type="term" value="F:polynucleotide 5'-hydroxyl-kinase activity"/>
    <property type="evidence" value="ECO:0007669"/>
    <property type="project" value="InterPro"/>
</dbReference>
<dbReference type="InterPro" id="IPR032319">
    <property type="entry name" value="CLP1_P"/>
</dbReference>
<dbReference type="PANTHER" id="PTHR12755:SF3">
    <property type="entry name" value="POLYNUCLEOTIDE 5'-HYDROXYL-KINASE NOL9"/>
    <property type="match status" value="1"/>
</dbReference>
<evidence type="ECO:0000256" key="6">
    <source>
        <dbReference type="SAM" id="MobiDB-lite"/>
    </source>
</evidence>
<evidence type="ECO:0000259" key="7">
    <source>
        <dbReference type="Pfam" id="PF16575"/>
    </source>
</evidence>
<name>A0AAD1X7A7_EUPCR</name>
<accession>A0AAD1X7A7</accession>
<feature type="compositionally biased region" description="Basic and acidic residues" evidence="6">
    <location>
        <begin position="35"/>
        <end position="46"/>
    </location>
</feature>
<dbReference type="PANTHER" id="PTHR12755">
    <property type="entry name" value="CLEAVAGE/POLYADENYLATION FACTOR IA SUBUNIT CLP1P"/>
    <property type="match status" value="1"/>
</dbReference>
<feature type="compositionally biased region" description="Basic and acidic residues" evidence="6">
    <location>
        <begin position="1"/>
        <end position="12"/>
    </location>
</feature>